<keyword evidence="2" id="KW-1185">Reference proteome</keyword>
<sequence length="191" mass="21190">MAQNRVAFIPWNENQAGNFKTEYEQNNTQRHNSHHKRKWKMVYLDSPGSPLAEMGFGFGTRLHIAGHGAIGDPEIAADHGTGGADRSYTEVVDMLFQKGLKKRYLGTIACDVCYSALGSPAFAQLLARELWSRGLKASCVLGYKGSLYATYDTFFADGSDMGGKYSHRMVELTDGSEVKSSKAQTRFFGWK</sequence>
<dbReference type="Proteomes" id="UP000319004">
    <property type="component" value="Chromosome"/>
</dbReference>
<evidence type="ECO:0000313" key="2">
    <source>
        <dbReference type="Proteomes" id="UP000319004"/>
    </source>
</evidence>
<reference evidence="1 2" key="1">
    <citation type="submission" date="2019-03" db="EMBL/GenBank/DDBJ databases">
        <title>Deep-cultivation of Planctomycetes and their phenomic and genomic characterization uncovers novel biology.</title>
        <authorList>
            <person name="Wiegand S."/>
            <person name="Jogler M."/>
            <person name="Boedeker C."/>
            <person name="Pinto D."/>
            <person name="Vollmers J."/>
            <person name="Rivas-Marin E."/>
            <person name="Kohn T."/>
            <person name="Peeters S.H."/>
            <person name="Heuer A."/>
            <person name="Rast P."/>
            <person name="Oberbeckmann S."/>
            <person name="Bunk B."/>
            <person name="Jeske O."/>
            <person name="Meyerdierks A."/>
            <person name="Storesund J.E."/>
            <person name="Kallscheuer N."/>
            <person name="Luecker S."/>
            <person name="Lage O.M."/>
            <person name="Pohl T."/>
            <person name="Merkel B.J."/>
            <person name="Hornburger P."/>
            <person name="Mueller R.-W."/>
            <person name="Bruemmer F."/>
            <person name="Labrenz M."/>
            <person name="Spormann A.M."/>
            <person name="Op den Camp H."/>
            <person name="Overmann J."/>
            <person name="Amann R."/>
            <person name="Jetten M.S.M."/>
            <person name="Mascher T."/>
            <person name="Medema M.H."/>
            <person name="Devos D.P."/>
            <person name="Kaster A.-K."/>
            <person name="Ovreas L."/>
            <person name="Rohde M."/>
            <person name="Galperin M.Y."/>
            <person name="Jogler C."/>
        </authorList>
    </citation>
    <scope>NUCLEOTIDE SEQUENCE [LARGE SCALE GENOMIC DNA]</scope>
    <source>
        <strain evidence="1 2">Enr13</strain>
    </source>
</reference>
<dbReference type="AlphaFoldDB" id="A0A518HMV3"/>
<name>A0A518HMV3_9BACT</name>
<gene>
    <name evidence="1" type="ORF">Enr13x_20290</name>
</gene>
<dbReference type="EMBL" id="CP037423">
    <property type="protein sequence ID" value="QDV42186.1"/>
    <property type="molecule type" value="Genomic_DNA"/>
</dbReference>
<dbReference type="RefSeq" id="WP_145385856.1">
    <property type="nucleotide sequence ID" value="NZ_CP037423.1"/>
</dbReference>
<proteinExistence type="predicted"/>
<dbReference type="OrthoDB" id="7067421at2"/>
<organism evidence="1 2">
    <name type="scientific">Stieleria neptunia</name>
    <dbReference type="NCBI Taxonomy" id="2527979"/>
    <lineage>
        <taxon>Bacteria</taxon>
        <taxon>Pseudomonadati</taxon>
        <taxon>Planctomycetota</taxon>
        <taxon>Planctomycetia</taxon>
        <taxon>Pirellulales</taxon>
        <taxon>Pirellulaceae</taxon>
        <taxon>Stieleria</taxon>
    </lineage>
</organism>
<evidence type="ECO:0000313" key="1">
    <source>
        <dbReference type="EMBL" id="QDV42186.1"/>
    </source>
</evidence>
<protein>
    <submittedName>
        <fullName evidence="1">Uncharacterized protein</fullName>
    </submittedName>
</protein>
<accession>A0A518HMV3</accession>
<dbReference type="KEGG" id="snep:Enr13x_20290"/>